<keyword evidence="2" id="KW-1185">Reference proteome</keyword>
<reference evidence="1" key="1">
    <citation type="submission" date="2020-08" db="EMBL/GenBank/DDBJ databases">
        <title>Genome public.</title>
        <authorList>
            <person name="Liu C."/>
            <person name="Sun Q."/>
        </authorList>
    </citation>
    <scope>NUCLEOTIDE SEQUENCE</scope>
    <source>
        <strain evidence="1">NSJ-32</strain>
    </source>
</reference>
<evidence type="ECO:0000313" key="2">
    <source>
        <dbReference type="Proteomes" id="UP000657006"/>
    </source>
</evidence>
<evidence type="ECO:0000313" key="1">
    <source>
        <dbReference type="EMBL" id="MBC8542897.1"/>
    </source>
</evidence>
<dbReference type="AlphaFoldDB" id="A0A926HWN1"/>
<accession>A0A926HWN1</accession>
<gene>
    <name evidence="1" type="ORF">H8730_04995</name>
</gene>
<organism evidence="1 2">
    <name type="scientific">Bianquea renquensis</name>
    <dbReference type="NCBI Taxonomy" id="2763661"/>
    <lineage>
        <taxon>Bacteria</taxon>
        <taxon>Bacillati</taxon>
        <taxon>Bacillota</taxon>
        <taxon>Clostridia</taxon>
        <taxon>Eubacteriales</taxon>
        <taxon>Bianqueaceae</taxon>
        <taxon>Bianquea</taxon>
    </lineage>
</organism>
<proteinExistence type="predicted"/>
<protein>
    <submittedName>
        <fullName evidence="1">Uncharacterized protein</fullName>
    </submittedName>
</protein>
<comment type="caution">
    <text evidence="1">The sequence shown here is derived from an EMBL/GenBank/DDBJ whole genome shotgun (WGS) entry which is preliminary data.</text>
</comment>
<sequence>MKVILPFELSPIIRTYLNHAYPFGIVEGHFGKKFVSERMCDIYVNCLYSQEDRNNFYLYPEDGWFEKCGLVRQEPYVCQDKTKACVQEAIKEARSRLSKGQYVYASPNEGYISAISQGRYYDFDHECLLYGFDDGAGVYMSAGYKNGRYVPYTIPYGEYEAALLNVQKSDIELLFFRVNREYIFPGINANNVADRLSEYYNSYIPEFLSRRELSQYISSGRLKFGQNAWKELVLYLREAGDEHRQVDMRYTRSFMEHKQLMKIRVEKLYEKGFISDDAMVRAASECYSQAQSAMSLAMKYNITGSLNVLMRAAQKITDVNEREAIYLNQVISELRVQCESCRRQ</sequence>
<name>A0A926HWN1_9FIRM</name>
<dbReference type="EMBL" id="JACRSQ010000005">
    <property type="protein sequence ID" value="MBC8542897.1"/>
    <property type="molecule type" value="Genomic_DNA"/>
</dbReference>
<dbReference type="RefSeq" id="WP_177718212.1">
    <property type="nucleotide sequence ID" value="NZ_JACRSQ010000005.1"/>
</dbReference>
<dbReference type="Proteomes" id="UP000657006">
    <property type="component" value="Unassembled WGS sequence"/>
</dbReference>